<comment type="subcellular location">
    <subcellularLocation>
        <location evidence="1">Nucleus</location>
    </subcellularLocation>
</comment>
<keyword evidence="5" id="KW-0539">Nucleus</keyword>
<evidence type="ECO:0000256" key="7">
    <source>
        <dbReference type="ARBA" id="ARBA00033464"/>
    </source>
</evidence>
<sequence length="261" mass="29805">MLSPWGTGAVFLFGKNGRRIFEVKSFSEKYHSWFIGDSVQEDGCLLYATPIDPLFLCLPYLLQEERKGRFEPLQQLLTDEDFPSCSNIIRCLNLQGQLRHISEVRASSDEKQFFRFSEENTLKWLQTKVERLVTGIRDAGVSVGGAVKSAMFVRSGQDEAASHDEYRRYAHGLVSEYLPSALRLKLQMHLRIPEIKIEEEERPPFKRPRMSNESSEYATASSQNKTKTLIKAPKQNAAQRALAKVDRTGMKTLSCYFGKRA</sequence>
<reference evidence="11" key="2">
    <citation type="submission" date="2025-09" db="UniProtKB">
        <authorList>
            <consortium name="Ensembl"/>
        </authorList>
    </citation>
    <scope>IDENTIFICATION</scope>
</reference>
<evidence type="ECO:0000256" key="1">
    <source>
        <dbReference type="ARBA" id="ARBA00004123"/>
    </source>
</evidence>
<feature type="domain" description="Rnh202 triple barrel" evidence="10">
    <location>
        <begin position="9"/>
        <end position="52"/>
    </location>
</feature>
<evidence type="ECO:0000259" key="9">
    <source>
        <dbReference type="Pfam" id="PF09468"/>
    </source>
</evidence>
<dbReference type="InterPro" id="IPR019024">
    <property type="entry name" value="RNase_H2_suB_wHTH"/>
</dbReference>
<feature type="region of interest" description="Disordered" evidence="8">
    <location>
        <begin position="201"/>
        <end position="236"/>
    </location>
</feature>
<evidence type="ECO:0000256" key="3">
    <source>
        <dbReference type="ARBA" id="ARBA00011277"/>
    </source>
</evidence>
<evidence type="ECO:0000256" key="5">
    <source>
        <dbReference type="ARBA" id="ARBA00023242"/>
    </source>
</evidence>
<evidence type="ECO:0000256" key="4">
    <source>
        <dbReference type="ARBA" id="ARBA00019062"/>
    </source>
</evidence>
<accession>A0A8C4Q2Z0</accession>
<evidence type="ECO:0000256" key="6">
    <source>
        <dbReference type="ARBA" id="ARBA00024778"/>
    </source>
</evidence>
<dbReference type="Pfam" id="PF09468">
    <property type="entry name" value="RNase_H2-Ydr279"/>
    <property type="match status" value="1"/>
</dbReference>
<comment type="subunit">
    <text evidence="3">The RNase H2 complex is a heterotrimer composed of the catalytic subunit RNASEH2A and the non-catalytic subunits RNASEH2B and RNASEH2C.</text>
</comment>
<dbReference type="Ensembl" id="ENSEBUT00000009777.1">
    <property type="protein sequence ID" value="ENSEBUP00000009255.1"/>
    <property type="gene ID" value="ENSEBUG00000005965.1"/>
</dbReference>
<evidence type="ECO:0000256" key="2">
    <source>
        <dbReference type="ARBA" id="ARBA00009823"/>
    </source>
</evidence>
<dbReference type="AlphaFoldDB" id="A0A8C4Q2Z0"/>
<dbReference type="OMA" id="WFINESA"/>
<dbReference type="PANTHER" id="PTHR13383:SF11">
    <property type="entry name" value="RIBONUCLEASE H2 SUBUNIT B"/>
    <property type="match status" value="1"/>
</dbReference>
<dbReference type="GO" id="GO:0005654">
    <property type="term" value="C:nucleoplasm"/>
    <property type="evidence" value="ECO:0007669"/>
    <property type="project" value="TreeGrafter"/>
</dbReference>
<dbReference type="PANTHER" id="PTHR13383">
    <property type="entry name" value="RIBONUCLEASE H2 SUBUNIT B"/>
    <property type="match status" value="1"/>
</dbReference>
<dbReference type="Proteomes" id="UP000694388">
    <property type="component" value="Unplaced"/>
</dbReference>
<name>A0A8C4Q2Z0_EPTBU</name>
<dbReference type="Gene3D" id="1.10.20.120">
    <property type="match status" value="1"/>
</dbReference>
<proteinExistence type="inferred from homology"/>
<evidence type="ECO:0000313" key="11">
    <source>
        <dbReference type="Ensembl" id="ENSEBUP00000009255.1"/>
    </source>
</evidence>
<comment type="similarity">
    <text evidence="2">Belongs to the RNase H2 subunit B family.</text>
</comment>
<dbReference type="InterPro" id="IPR040456">
    <property type="entry name" value="RNase_H2_suB"/>
</dbReference>
<dbReference type="GeneTree" id="ENSGT00390000011439"/>
<dbReference type="GO" id="GO:0032299">
    <property type="term" value="C:ribonuclease H2 complex"/>
    <property type="evidence" value="ECO:0007669"/>
    <property type="project" value="InterPro"/>
</dbReference>
<reference evidence="11" key="1">
    <citation type="submission" date="2025-08" db="UniProtKB">
        <authorList>
            <consortium name="Ensembl"/>
        </authorList>
    </citation>
    <scope>IDENTIFICATION</scope>
</reference>
<dbReference type="Pfam" id="PF17745">
    <property type="entry name" value="Ydr279_N"/>
    <property type="match status" value="1"/>
</dbReference>
<organism evidence="11 12">
    <name type="scientific">Eptatretus burgeri</name>
    <name type="common">Inshore hagfish</name>
    <dbReference type="NCBI Taxonomy" id="7764"/>
    <lineage>
        <taxon>Eukaryota</taxon>
        <taxon>Metazoa</taxon>
        <taxon>Chordata</taxon>
        <taxon>Craniata</taxon>
        <taxon>Vertebrata</taxon>
        <taxon>Cyclostomata</taxon>
        <taxon>Myxini</taxon>
        <taxon>Myxiniformes</taxon>
        <taxon>Myxinidae</taxon>
        <taxon>Eptatretinae</taxon>
        <taxon>Eptatretus</taxon>
    </lineage>
</organism>
<dbReference type="InterPro" id="IPR041195">
    <property type="entry name" value="Rnh202_N"/>
</dbReference>
<comment type="function">
    <text evidence="6">Non catalytic subunit of RNase H2, an endonuclease that specifically degrades the RNA of RNA:DNA hybrids. Participates in DNA replication, possibly by mediating the removal of lagging-strand Okazaki fragment RNA primers during DNA replication. Mediates the excision of single ribonucleotides from DNA:RNA duplexes.</text>
</comment>
<dbReference type="CDD" id="cd09270">
    <property type="entry name" value="RNase_H2-B"/>
    <property type="match status" value="1"/>
</dbReference>
<evidence type="ECO:0000313" key="12">
    <source>
        <dbReference type="Proteomes" id="UP000694388"/>
    </source>
</evidence>
<feature type="compositionally biased region" description="Polar residues" evidence="8">
    <location>
        <begin position="211"/>
        <end position="227"/>
    </location>
</feature>
<protein>
    <recommendedName>
        <fullName evidence="4">Ribonuclease H2 subunit B</fullName>
    </recommendedName>
    <alternativeName>
        <fullName evidence="7">Ribonuclease HI subunit B</fullName>
    </alternativeName>
</protein>
<evidence type="ECO:0000256" key="8">
    <source>
        <dbReference type="SAM" id="MobiDB-lite"/>
    </source>
</evidence>
<dbReference type="GO" id="GO:0006401">
    <property type="term" value="P:RNA catabolic process"/>
    <property type="evidence" value="ECO:0007669"/>
    <property type="project" value="TreeGrafter"/>
</dbReference>
<keyword evidence="12" id="KW-1185">Reference proteome</keyword>
<evidence type="ECO:0000259" key="10">
    <source>
        <dbReference type="Pfam" id="PF17745"/>
    </source>
</evidence>
<dbReference type="Gene3D" id="2.20.25.530">
    <property type="match status" value="1"/>
</dbReference>
<dbReference type="FunFam" id="1.10.20.120:FF:000002">
    <property type="entry name" value="Ribonuclease H2 subunit B"/>
    <property type="match status" value="1"/>
</dbReference>
<feature type="domain" description="Ribonuclease H2 subunit B wHTH" evidence="9">
    <location>
        <begin position="55"/>
        <end position="187"/>
    </location>
</feature>